<keyword evidence="6 13" id="KW-0812">Transmembrane</keyword>
<accession>A0A6A4WD47</accession>
<keyword evidence="8 13" id="KW-1133">Transmembrane helix</keyword>
<evidence type="ECO:0000256" key="12">
    <source>
        <dbReference type="ARBA" id="ARBA00023212"/>
    </source>
</evidence>
<dbReference type="GO" id="GO:0016012">
    <property type="term" value="C:sarcoglycan complex"/>
    <property type="evidence" value="ECO:0007669"/>
    <property type="project" value="InterPro"/>
</dbReference>
<keyword evidence="4" id="KW-1003">Cell membrane</keyword>
<evidence type="ECO:0000313" key="15">
    <source>
        <dbReference type="Proteomes" id="UP000440578"/>
    </source>
</evidence>
<dbReference type="PANTHER" id="PTHR12939:SF10">
    <property type="entry name" value="EG:4F1.1 PROTEIN"/>
    <property type="match status" value="1"/>
</dbReference>
<dbReference type="EMBL" id="VIIS01000970">
    <property type="protein sequence ID" value="KAF0303148.1"/>
    <property type="molecule type" value="Genomic_DNA"/>
</dbReference>
<sequence length="286" mass="30329">MGEGQGQADPYLYIRSYKIGIFGWRKRCLYGLLLVLLLMVIINLALTLWIMKVLDFSVDGIGDLRVVKGGIVLEGDSWVLNQLVASHIRSSRHQPISFQSSKNFSINVRNAVGELESQLTLGAHGLHVMSNSFRVTDKTGVTLFEASPHQVIVGANTLQVTGNGGAVFDGSVATPLVLAEAGDELKLESATRSLQISAPLGVAIESRAGDISAACLTDLKLQSTGGSIRIDSPRVMLPSLPIASTTSQLNLNPVDTKAYQVCACTSGKLFVTPAEGSCVADGATCQ</sequence>
<evidence type="ECO:0000256" key="2">
    <source>
        <dbReference type="ARBA" id="ARBA00004274"/>
    </source>
</evidence>
<evidence type="ECO:0000256" key="1">
    <source>
        <dbReference type="ARBA" id="ARBA00004245"/>
    </source>
</evidence>
<evidence type="ECO:0000256" key="13">
    <source>
        <dbReference type="SAM" id="Phobius"/>
    </source>
</evidence>
<dbReference type="InterPro" id="IPR039972">
    <property type="entry name" value="Sarcoglycan_gamma/delta/zeta"/>
</dbReference>
<dbReference type="AlphaFoldDB" id="A0A6A4WD47"/>
<keyword evidence="5" id="KW-0963">Cytoplasm</keyword>
<evidence type="ECO:0000313" key="14">
    <source>
        <dbReference type="EMBL" id="KAF0303149.1"/>
    </source>
</evidence>
<dbReference type="EMBL" id="VIIS01000970">
    <property type="protein sequence ID" value="KAF0303149.1"/>
    <property type="molecule type" value="Genomic_DNA"/>
</dbReference>
<dbReference type="OrthoDB" id="8881719at2759"/>
<keyword evidence="10" id="KW-1015">Disulfide bond</keyword>
<comment type="similarity">
    <text evidence="3">Belongs to the sarcoglycan beta/delta/gamma/zeta family.</text>
</comment>
<keyword evidence="11" id="KW-0325">Glycoprotein</keyword>
<protein>
    <submittedName>
        <fullName evidence="14">Zeta-sarcoglycan</fullName>
    </submittedName>
</protein>
<evidence type="ECO:0000256" key="9">
    <source>
        <dbReference type="ARBA" id="ARBA00023136"/>
    </source>
</evidence>
<dbReference type="Pfam" id="PF04790">
    <property type="entry name" value="Sarcoglycan_1"/>
    <property type="match status" value="1"/>
</dbReference>
<evidence type="ECO:0000256" key="4">
    <source>
        <dbReference type="ARBA" id="ARBA00022475"/>
    </source>
</evidence>
<keyword evidence="15" id="KW-1185">Reference proteome</keyword>
<dbReference type="GO" id="GO:0005856">
    <property type="term" value="C:cytoskeleton"/>
    <property type="evidence" value="ECO:0007669"/>
    <property type="project" value="UniProtKB-SubCell"/>
</dbReference>
<keyword evidence="9 13" id="KW-0472">Membrane</keyword>
<comment type="caution">
    <text evidence="14">The sequence shown here is derived from an EMBL/GenBank/DDBJ whole genome shotgun (WGS) entry which is preliminary data.</text>
</comment>
<feature type="transmembrane region" description="Helical" evidence="13">
    <location>
        <begin position="28"/>
        <end position="51"/>
    </location>
</feature>
<comment type="subcellular location">
    <subcellularLocation>
        <location evidence="2">Cell membrane</location>
        <location evidence="2">Sarcolemma</location>
        <topology evidence="2">Single-pass type II membrane protein</topology>
    </subcellularLocation>
    <subcellularLocation>
        <location evidence="1">Cytoplasm</location>
        <location evidence="1">Cytoskeleton</location>
    </subcellularLocation>
</comment>
<evidence type="ECO:0000256" key="11">
    <source>
        <dbReference type="ARBA" id="ARBA00023180"/>
    </source>
</evidence>
<proteinExistence type="inferred from homology"/>
<name>A0A6A4WD47_AMPAM</name>
<dbReference type="GO" id="GO:0060047">
    <property type="term" value="P:heart contraction"/>
    <property type="evidence" value="ECO:0007669"/>
    <property type="project" value="TreeGrafter"/>
</dbReference>
<evidence type="ECO:0000256" key="8">
    <source>
        <dbReference type="ARBA" id="ARBA00022989"/>
    </source>
</evidence>
<dbReference type="GO" id="GO:0042383">
    <property type="term" value="C:sarcolemma"/>
    <property type="evidence" value="ECO:0007669"/>
    <property type="project" value="UniProtKB-SubCell"/>
</dbReference>
<keyword evidence="12" id="KW-0206">Cytoskeleton</keyword>
<evidence type="ECO:0000256" key="3">
    <source>
        <dbReference type="ARBA" id="ARBA00007574"/>
    </source>
</evidence>
<evidence type="ECO:0000256" key="7">
    <source>
        <dbReference type="ARBA" id="ARBA00022968"/>
    </source>
</evidence>
<evidence type="ECO:0000256" key="10">
    <source>
        <dbReference type="ARBA" id="ARBA00023157"/>
    </source>
</evidence>
<dbReference type="InterPro" id="IPR006875">
    <property type="entry name" value="Sarcoglycan"/>
</dbReference>
<evidence type="ECO:0000256" key="6">
    <source>
        <dbReference type="ARBA" id="ARBA00022692"/>
    </source>
</evidence>
<reference evidence="14 15" key="1">
    <citation type="submission" date="2019-07" db="EMBL/GenBank/DDBJ databases">
        <title>Draft genome assembly of a fouling barnacle, Amphibalanus amphitrite (Darwin, 1854): The first reference genome for Thecostraca.</title>
        <authorList>
            <person name="Kim W."/>
        </authorList>
    </citation>
    <scope>NUCLEOTIDE SEQUENCE [LARGE SCALE GENOMIC DNA]</scope>
    <source>
        <strain evidence="14">SNU_AA5</strain>
        <tissue evidence="14">Soma without cirri and trophi</tissue>
    </source>
</reference>
<dbReference type="Proteomes" id="UP000440578">
    <property type="component" value="Unassembled WGS sequence"/>
</dbReference>
<dbReference type="PANTHER" id="PTHR12939">
    <property type="entry name" value="SARCOGLYCAN"/>
    <property type="match status" value="1"/>
</dbReference>
<organism evidence="14 15">
    <name type="scientific">Amphibalanus amphitrite</name>
    <name type="common">Striped barnacle</name>
    <name type="synonym">Balanus amphitrite</name>
    <dbReference type="NCBI Taxonomy" id="1232801"/>
    <lineage>
        <taxon>Eukaryota</taxon>
        <taxon>Metazoa</taxon>
        <taxon>Ecdysozoa</taxon>
        <taxon>Arthropoda</taxon>
        <taxon>Crustacea</taxon>
        <taxon>Multicrustacea</taxon>
        <taxon>Cirripedia</taxon>
        <taxon>Thoracica</taxon>
        <taxon>Thoracicalcarea</taxon>
        <taxon>Balanomorpha</taxon>
        <taxon>Balanoidea</taxon>
        <taxon>Balanidae</taxon>
        <taxon>Amphibalaninae</taxon>
        <taxon>Amphibalanus</taxon>
    </lineage>
</organism>
<evidence type="ECO:0000256" key="5">
    <source>
        <dbReference type="ARBA" id="ARBA00022490"/>
    </source>
</evidence>
<keyword evidence="7" id="KW-0735">Signal-anchor</keyword>
<gene>
    <name evidence="14" type="primary">Sgcz_1</name>
    <name evidence="14" type="ORF">FJT64_024861</name>
</gene>